<dbReference type="PANTHER" id="PTHR37937">
    <property type="entry name" value="CONJUGATIVE TRANSFER: DNA TRANSPORT"/>
    <property type="match status" value="1"/>
</dbReference>
<feature type="region of interest" description="Disordered" evidence="7">
    <location>
        <begin position="492"/>
        <end position="512"/>
    </location>
</feature>
<organism evidence="8 9">
    <name type="scientific">Halobacillus naozhouensis</name>
    <dbReference type="NCBI Taxonomy" id="554880"/>
    <lineage>
        <taxon>Bacteria</taxon>
        <taxon>Bacillati</taxon>
        <taxon>Bacillota</taxon>
        <taxon>Bacilli</taxon>
        <taxon>Bacillales</taxon>
        <taxon>Bacillaceae</taxon>
        <taxon>Halobacillus</taxon>
    </lineage>
</organism>
<feature type="compositionally biased region" description="Acidic residues" evidence="7">
    <location>
        <begin position="597"/>
        <end position="606"/>
    </location>
</feature>
<keyword evidence="4" id="KW-0812">Transmembrane</keyword>
<dbReference type="Pfam" id="PF02534">
    <property type="entry name" value="T4SS-DNA_transf"/>
    <property type="match status" value="1"/>
</dbReference>
<evidence type="ECO:0000256" key="6">
    <source>
        <dbReference type="ARBA" id="ARBA00023136"/>
    </source>
</evidence>
<feature type="region of interest" description="Disordered" evidence="7">
    <location>
        <begin position="588"/>
        <end position="641"/>
    </location>
</feature>
<gene>
    <name evidence="8" type="ORF">P9989_21520</name>
</gene>
<keyword evidence="6" id="KW-0472">Membrane</keyword>
<dbReference type="PANTHER" id="PTHR37937:SF1">
    <property type="entry name" value="CONJUGATIVE TRANSFER: DNA TRANSPORT"/>
    <property type="match status" value="1"/>
</dbReference>
<dbReference type="Proteomes" id="UP001221597">
    <property type="component" value="Plasmid unnamed"/>
</dbReference>
<dbReference type="SUPFAM" id="SSF52540">
    <property type="entry name" value="P-loop containing nucleoside triphosphate hydrolases"/>
    <property type="match status" value="1"/>
</dbReference>
<dbReference type="Gene3D" id="3.40.50.300">
    <property type="entry name" value="P-loop containing nucleotide triphosphate hydrolases"/>
    <property type="match status" value="1"/>
</dbReference>
<dbReference type="InterPro" id="IPR051539">
    <property type="entry name" value="T4SS-coupling_protein"/>
</dbReference>
<dbReference type="NCBIfam" id="NF045973">
    <property type="entry name" value="conju_CD1115"/>
    <property type="match status" value="1"/>
</dbReference>
<comment type="similarity">
    <text evidence="2">Belongs to the VirD4/TraG family.</text>
</comment>
<sequence length="641" mass="71996">MKIDKKKLLSSLGTNGLVIGGADYILGAAIKYIPKYLHVAADPEKAQQMGVNILHEYVLNPGNALSIALEHPQLQYAAAAAFFGLTIKDMIQHKDHKVESAADYGAFGTSNFLTHKEIEKDAQDFSLSLNTPGTIIGMTDNKPLLHVESSYKNRNVAVFGISGTQKSKSFIIPNILNTSKDSIIVTDPKGELYEQTAEAKRKQGYKVHLISFLENESKSSDRYNPLDYVKSESEADELAFSLVVNANGLPANGDMFWINSEADVISTMIQYVKHFLPKEQQHLGSVYNILVSGEKKITKLFSEIKDSHIVKRSFNGSYKTKEDKMKGQIVGGAASALKLWKLDEIRDLTYKTDINFEDIGKEKTIVYVRIPIAKKNARPLVATFFNQMFDSFYSLGDRNNGKLPNPVRLLLDEFNNIGTIPLFEERLSTTRSYKIYVSMVIQSLEQLRDRYGKGKAAEIMDNCDTTMFLGTNDEEAKEYFSKKLGTTTIRIQSESEQKNDKGESLGESRNYVQRPLLTTEELGRLPDHQSLVFMRGKKPMKLNKAFYTQLDQLNSMVDKPTNLYDYEAPLRNDYEVFVPGEVKIKDKKEAAATADPAAEEITDSEQLEMKEKNKSLVAVAADPLDENPDKQDNQEVDGFEI</sequence>
<feature type="compositionally biased region" description="Basic and acidic residues" evidence="7">
    <location>
        <begin position="493"/>
        <end position="506"/>
    </location>
</feature>
<evidence type="ECO:0000256" key="1">
    <source>
        <dbReference type="ARBA" id="ARBA00004651"/>
    </source>
</evidence>
<geneLocation type="plasmid" evidence="8 9">
    <name>unnamed</name>
</geneLocation>
<dbReference type="RefSeq" id="WP_283079025.1">
    <property type="nucleotide sequence ID" value="NZ_CP121672.1"/>
</dbReference>
<dbReference type="EMBL" id="CP121672">
    <property type="protein sequence ID" value="WFT77089.1"/>
    <property type="molecule type" value="Genomic_DNA"/>
</dbReference>
<keyword evidence="3" id="KW-1003">Cell membrane</keyword>
<evidence type="ECO:0000256" key="5">
    <source>
        <dbReference type="ARBA" id="ARBA00022989"/>
    </source>
</evidence>
<keyword evidence="9" id="KW-1185">Reference proteome</keyword>
<evidence type="ECO:0000313" key="9">
    <source>
        <dbReference type="Proteomes" id="UP001221597"/>
    </source>
</evidence>
<evidence type="ECO:0000256" key="7">
    <source>
        <dbReference type="SAM" id="MobiDB-lite"/>
    </source>
</evidence>
<evidence type="ECO:0000256" key="3">
    <source>
        <dbReference type="ARBA" id="ARBA00022475"/>
    </source>
</evidence>
<protein>
    <submittedName>
        <fullName evidence="8">Type IV secretory system conjugative DNA transfer family protein</fullName>
    </submittedName>
</protein>
<keyword evidence="8" id="KW-0614">Plasmid</keyword>
<dbReference type="InterPro" id="IPR003688">
    <property type="entry name" value="TraG/VirD4"/>
</dbReference>
<accession>A0ABY8J690</accession>
<evidence type="ECO:0000256" key="4">
    <source>
        <dbReference type="ARBA" id="ARBA00022692"/>
    </source>
</evidence>
<dbReference type="CDD" id="cd01127">
    <property type="entry name" value="TrwB_TraG_TraD_VirD4"/>
    <property type="match status" value="1"/>
</dbReference>
<keyword evidence="5" id="KW-1133">Transmembrane helix</keyword>
<reference evidence="8 9" key="1">
    <citation type="submission" date="2023-04" db="EMBL/GenBank/DDBJ databases">
        <title>Genome sequence of Halobacillus naozhouensis KACC 21980.</title>
        <authorList>
            <person name="Kim S."/>
            <person name="Heo J."/>
            <person name="Kwon S.-W."/>
        </authorList>
    </citation>
    <scope>NUCLEOTIDE SEQUENCE [LARGE SCALE GENOMIC DNA]</scope>
    <source>
        <strain evidence="8 9">KCTC 13234</strain>
        <plasmid evidence="8 9">unnamed</plasmid>
    </source>
</reference>
<dbReference type="InterPro" id="IPR027417">
    <property type="entry name" value="P-loop_NTPase"/>
</dbReference>
<evidence type="ECO:0000256" key="2">
    <source>
        <dbReference type="ARBA" id="ARBA00008806"/>
    </source>
</evidence>
<evidence type="ECO:0000313" key="8">
    <source>
        <dbReference type="EMBL" id="WFT77089.1"/>
    </source>
</evidence>
<proteinExistence type="inferred from homology"/>
<comment type="subcellular location">
    <subcellularLocation>
        <location evidence="1">Cell membrane</location>
        <topology evidence="1">Multi-pass membrane protein</topology>
    </subcellularLocation>
</comment>
<name>A0ABY8J690_9BACI</name>